<keyword evidence="1" id="KW-0812">Transmembrane</keyword>
<name>K5XKX9_AGABU</name>
<dbReference type="InParanoid" id="K5XKX9"/>
<protein>
    <submittedName>
        <fullName evidence="2">Uncharacterized protein</fullName>
    </submittedName>
</protein>
<organism evidence="2 3">
    <name type="scientific">Agaricus bisporus var. burnettii (strain JB137-S8 / ATCC MYA-4627 / FGSC 10392)</name>
    <name type="common">White button mushroom</name>
    <dbReference type="NCBI Taxonomy" id="597362"/>
    <lineage>
        <taxon>Eukaryota</taxon>
        <taxon>Fungi</taxon>
        <taxon>Dikarya</taxon>
        <taxon>Basidiomycota</taxon>
        <taxon>Agaricomycotina</taxon>
        <taxon>Agaricomycetes</taxon>
        <taxon>Agaricomycetidae</taxon>
        <taxon>Agaricales</taxon>
        <taxon>Agaricineae</taxon>
        <taxon>Agaricaceae</taxon>
        <taxon>Agaricus</taxon>
    </lineage>
</organism>
<evidence type="ECO:0000256" key="1">
    <source>
        <dbReference type="SAM" id="Phobius"/>
    </source>
</evidence>
<dbReference type="KEGG" id="abp:AGABI1DRAFT81770"/>
<proteinExistence type="predicted"/>
<keyword evidence="3" id="KW-1185">Reference proteome</keyword>
<evidence type="ECO:0000313" key="3">
    <source>
        <dbReference type="Proteomes" id="UP000008493"/>
    </source>
</evidence>
<reference evidence="3" key="1">
    <citation type="journal article" date="2012" name="Proc. Natl. Acad. Sci. U.S.A.">
        <title>Genome sequence of the button mushroom Agaricus bisporus reveals mechanisms governing adaptation to a humic-rich ecological niche.</title>
        <authorList>
            <person name="Morin E."/>
            <person name="Kohler A."/>
            <person name="Baker A.R."/>
            <person name="Foulongne-Oriol M."/>
            <person name="Lombard V."/>
            <person name="Nagy L.G."/>
            <person name="Ohm R.A."/>
            <person name="Patyshakuliyeva A."/>
            <person name="Brun A."/>
            <person name="Aerts A.L."/>
            <person name="Bailey A.M."/>
            <person name="Billette C."/>
            <person name="Coutinho P.M."/>
            <person name="Deakin G."/>
            <person name="Doddapaneni H."/>
            <person name="Floudas D."/>
            <person name="Grimwood J."/>
            <person name="Hilden K."/>
            <person name="Kuees U."/>
            <person name="LaButti K.M."/>
            <person name="Lapidus A."/>
            <person name="Lindquist E.A."/>
            <person name="Lucas S.M."/>
            <person name="Murat C."/>
            <person name="Riley R.W."/>
            <person name="Salamov A.A."/>
            <person name="Schmutz J."/>
            <person name="Subramanian V."/>
            <person name="Woesten H.A.B."/>
            <person name="Xu J."/>
            <person name="Eastwood D.C."/>
            <person name="Foster G.D."/>
            <person name="Sonnenberg A.S."/>
            <person name="Cullen D."/>
            <person name="de Vries R.P."/>
            <person name="Lundell T."/>
            <person name="Hibbett D.S."/>
            <person name="Henrissat B."/>
            <person name="Burton K.S."/>
            <person name="Kerrigan R.W."/>
            <person name="Challen M.P."/>
            <person name="Grigoriev I.V."/>
            <person name="Martin F."/>
        </authorList>
    </citation>
    <scope>NUCLEOTIDE SEQUENCE [LARGE SCALE GENOMIC DNA]</scope>
    <source>
        <strain evidence="3">JB137-S8 / ATCC MYA-4627 / FGSC 10392</strain>
    </source>
</reference>
<dbReference type="Proteomes" id="UP000008493">
    <property type="component" value="Unassembled WGS sequence"/>
</dbReference>
<dbReference type="EMBL" id="JH971385">
    <property type="protein sequence ID" value="EKM84047.1"/>
    <property type="molecule type" value="Genomic_DNA"/>
</dbReference>
<keyword evidence="1" id="KW-0472">Membrane</keyword>
<dbReference type="HOGENOM" id="CLU_2454185_0_0_1"/>
<dbReference type="RefSeq" id="XP_007325291.1">
    <property type="nucleotide sequence ID" value="XM_007325229.1"/>
</dbReference>
<keyword evidence="1" id="KW-1133">Transmembrane helix</keyword>
<sequence>MSGASGTSEVILGIALILGVITTICTLEPFWRLLLLRGRKRGGMGWGKVWNFAKDRGEVGSDRFRRHKLWKFGDDFFIFTSISKLLVYL</sequence>
<dbReference type="GeneID" id="18831770"/>
<gene>
    <name evidence="2" type="ORF">AGABI1DRAFT_81770</name>
</gene>
<dbReference type="OMA" id="CTLEPFW"/>
<accession>K5XKX9</accession>
<dbReference type="AlphaFoldDB" id="K5XKX9"/>
<evidence type="ECO:0000313" key="2">
    <source>
        <dbReference type="EMBL" id="EKM84047.1"/>
    </source>
</evidence>
<feature type="transmembrane region" description="Helical" evidence="1">
    <location>
        <begin position="12"/>
        <end position="31"/>
    </location>
</feature>